<evidence type="ECO:0000256" key="5">
    <source>
        <dbReference type="ARBA" id="ARBA00022984"/>
    </source>
</evidence>
<dbReference type="InterPro" id="IPR005490">
    <property type="entry name" value="LD_TPept_cat_dom"/>
</dbReference>
<comment type="pathway">
    <text evidence="1">Cell wall biogenesis; peptidoglycan biosynthesis.</text>
</comment>
<evidence type="ECO:0000256" key="6">
    <source>
        <dbReference type="ARBA" id="ARBA00023316"/>
    </source>
</evidence>
<dbReference type="GO" id="GO:0008360">
    <property type="term" value="P:regulation of cell shape"/>
    <property type="evidence" value="ECO:0007669"/>
    <property type="project" value="UniProtKB-KW"/>
</dbReference>
<feature type="domain" description="L,D-TPase catalytic" evidence="7">
    <location>
        <begin position="41"/>
        <end position="188"/>
    </location>
</feature>
<dbReference type="CDD" id="cd16913">
    <property type="entry name" value="YkuD_like"/>
    <property type="match status" value="1"/>
</dbReference>
<dbReference type="UniPathway" id="UPA00219"/>
<keyword evidence="3" id="KW-0808">Transferase</keyword>
<keyword evidence="6" id="KW-0961">Cell wall biogenesis/degradation</keyword>
<dbReference type="PANTHER" id="PTHR38589:SF1">
    <property type="entry name" value="BLR0621 PROTEIN"/>
    <property type="match status" value="1"/>
</dbReference>
<dbReference type="GO" id="GO:0004180">
    <property type="term" value="F:carboxypeptidase activity"/>
    <property type="evidence" value="ECO:0007669"/>
    <property type="project" value="UniProtKB-ARBA"/>
</dbReference>
<protein>
    <submittedName>
        <fullName evidence="8">L,D-peptidoglycan transpeptidase YkuD, ErfK/YbiS/YcfS/YnhG family</fullName>
    </submittedName>
</protein>
<dbReference type="OrthoDB" id="9804204at2"/>
<name>A0A1M7TVA0_9BRAD</name>
<keyword evidence="5" id="KW-0573">Peptidoglycan synthesis</keyword>
<accession>A0A1M7TVA0</accession>
<dbReference type="InterPro" id="IPR038063">
    <property type="entry name" value="Transpep_catalytic_dom"/>
</dbReference>
<evidence type="ECO:0000256" key="3">
    <source>
        <dbReference type="ARBA" id="ARBA00022679"/>
    </source>
</evidence>
<evidence type="ECO:0000313" key="8">
    <source>
        <dbReference type="EMBL" id="SHN74618.1"/>
    </source>
</evidence>
<evidence type="ECO:0000256" key="4">
    <source>
        <dbReference type="ARBA" id="ARBA00022960"/>
    </source>
</evidence>
<dbReference type="SUPFAM" id="SSF141523">
    <property type="entry name" value="L,D-transpeptidase catalytic domain-like"/>
    <property type="match status" value="1"/>
</dbReference>
<reference evidence="9" key="1">
    <citation type="submission" date="2016-11" db="EMBL/GenBank/DDBJ databases">
        <authorList>
            <person name="Varghese N."/>
            <person name="Submissions S."/>
        </authorList>
    </citation>
    <scope>NUCLEOTIDE SEQUENCE [LARGE SCALE GENOMIC DNA]</scope>
    <source>
        <strain evidence="9">GAS401</strain>
    </source>
</reference>
<dbReference type="GO" id="GO:0071555">
    <property type="term" value="P:cell wall organization"/>
    <property type="evidence" value="ECO:0007669"/>
    <property type="project" value="UniProtKB-KW"/>
</dbReference>
<keyword evidence="9" id="KW-1185">Reference proteome</keyword>
<dbReference type="RefSeq" id="WP_072818368.1">
    <property type="nucleotide sequence ID" value="NZ_LT670849.1"/>
</dbReference>
<dbReference type="Pfam" id="PF03734">
    <property type="entry name" value="YkuD"/>
    <property type="match status" value="1"/>
</dbReference>
<dbReference type="Proteomes" id="UP000184096">
    <property type="component" value="Chromosome I"/>
</dbReference>
<dbReference type="GO" id="GO:0009252">
    <property type="term" value="P:peptidoglycan biosynthetic process"/>
    <property type="evidence" value="ECO:0007669"/>
    <property type="project" value="UniProtKB-UniPathway"/>
</dbReference>
<dbReference type="AlphaFoldDB" id="A0A1M7TVA0"/>
<keyword evidence="4" id="KW-0133">Cell shape</keyword>
<dbReference type="GO" id="GO:0016740">
    <property type="term" value="F:transferase activity"/>
    <property type="evidence" value="ECO:0007669"/>
    <property type="project" value="UniProtKB-KW"/>
</dbReference>
<organism evidence="8 9">
    <name type="scientific">Bradyrhizobium erythrophlei</name>
    <dbReference type="NCBI Taxonomy" id="1437360"/>
    <lineage>
        <taxon>Bacteria</taxon>
        <taxon>Pseudomonadati</taxon>
        <taxon>Pseudomonadota</taxon>
        <taxon>Alphaproteobacteria</taxon>
        <taxon>Hyphomicrobiales</taxon>
        <taxon>Nitrobacteraceae</taxon>
        <taxon>Bradyrhizobium</taxon>
    </lineage>
</organism>
<gene>
    <name evidence="8" type="ORF">SAMN05444170_2769</name>
</gene>
<evidence type="ECO:0000313" key="9">
    <source>
        <dbReference type="Proteomes" id="UP000184096"/>
    </source>
</evidence>
<proteinExistence type="inferred from homology"/>
<dbReference type="EMBL" id="LT670849">
    <property type="protein sequence ID" value="SHN74618.1"/>
    <property type="molecule type" value="Genomic_DNA"/>
</dbReference>
<evidence type="ECO:0000256" key="1">
    <source>
        <dbReference type="ARBA" id="ARBA00004752"/>
    </source>
</evidence>
<comment type="similarity">
    <text evidence="2">Belongs to the YkuD family.</text>
</comment>
<dbReference type="PANTHER" id="PTHR38589">
    <property type="entry name" value="BLR0621 PROTEIN"/>
    <property type="match status" value="1"/>
</dbReference>
<sequence>MDNSRFSDTYAKNGRDQPLTTIRIHAAAGNPCRGWLMAGRQTIPVALGRGGIIANKREGDGGTPKGTFRPRQLWWRADRSPRPQTFLPLRPIRPEDAWCEDPTSRHYNQPIELGSETSGDRLTREDHLYDFIVEINHNTSPRIAGRGSAVFLHLARPNFSPTAGCVSMTKSAMLQLLRRMGTDTKIIIS</sequence>
<evidence type="ECO:0000256" key="2">
    <source>
        <dbReference type="ARBA" id="ARBA00005992"/>
    </source>
</evidence>
<evidence type="ECO:0000259" key="7">
    <source>
        <dbReference type="Pfam" id="PF03734"/>
    </source>
</evidence>